<keyword evidence="5" id="KW-1185">Reference proteome</keyword>
<feature type="domain" description="Glycosyl hydrolase-like 10" evidence="3">
    <location>
        <begin position="66"/>
        <end position="274"/>
    </location>
</feature>
<dbReference type="SUPFAM" id="SSF51445">
    <property type="entry name" value="(Trans)glycosidases"/>
    <property type="match status" value="1"/>
</dbReference>
<feature type="signal peptide" evidence="2">
    <location>
        <begin position="1"/>
        <end position="26"/>
    </location>
</feature>
<evidence type="ECO:0000259" key="3">
    <source>
        <dbReference type="Pfam" id="PF02638"/>
    </source>
</evidence>
<proteinExistence type="predicted"/>
<dbReference type="RefSeq" id="WP_347323696.1">
    <property type="nucleotide sequence ID" value="NZ_JBCGUH010000002.1"/>
</dbReference>
<dbReference type="Proteomes" id="UP001597233">
    <property type="component" value="Unassembled WGS sequence"/>
</dbReference>
<feature type="chain" id="PRO_5046047508" evidence="2">
    <location>
        <begin position="27"/>
        <end position="376"/>
    </location>
</feature>
<organism evidence="4 5">
    <name type="scientific">Paenibacillus wenxiniae</name>
    <dbReference type="NCBI Taxonomy" id="1636843"/>
    <lineage>
        <taxon>Bacteria</taxon>
        <taxon>Bacillati</taxon>
        <taxon>Bacillota</taxon>
        <taxon>Bacilli</taxon>
        <taxon>Bacillales</taxon>
        <taxon>Paenibacillaceae</taxon>
        <taxon>Paenibacillus</taxon>
    </lineage>
</organism>
<evidence type="ECO:0000313" key="5">
    <source>
        <dbReference type="Proteomes" id="UP001597233"/>
    </source>
</evidence>
<dbReference type="PANTHER" id="PTHR43405:SF1">
    <property type="entry name" value="GLYCOSYL HYDROLASE DIGH"/>
    <property type="match status" value="1"/>
</dbReference>
<evidence type="ECO:0000256" key="2">
    <source>
        <dbReference type="SAM" id="SignalP"/>
    </source>
</evidence>
<comment type="caution">
    <text evidence="4">The sequence shown here is derived from an EMBL/GenBank/DDBJ whole genome shotgun (WGS) entry which is preliminary data.</text>
</comment>
<protein>
    <submittedName>
        <fullName evidence="4">Family 10 glycosylhydrolase</fullName>
    </submittedName>
</protein>
<sequence length="376" mass="41290">MMKKIAYSLSAAVLAVSLLPWQSTHAATAEAPVSVTPITNEITVQTEANFKNADDVHSFIINAARNHVSVINMSVKQDSDVNGSSGYVFYNSSIVKEAPGYDGFDALSTVIEQAHQYGIKVRAWVPQFQDKAAIDRNSSWQMRSIDDNGRISTYTGQNGSEYYVNPFEQDVQNYERSIVKEVVTNYNIDGVVLSGMDFDTNRVDMNTNTITSFRSTNNFDPKKLDFTKSTDANKVAQWNSWKADQLAAYIKETSNNIRAIKPALPIGVQTDVTNTDGTSPNVQVFSPAVDFIMPVVSYDLTAEAVYGKDGIVATTEAQANGKAVIPVLNPDLSTNHVLDIYNGLRTEQPEISTVNYTTVGQYTDSLLRNVGLNAGY</sequence>
<name>A0ABW4RRG9_9BACL</name>
<dbReference type="PANTHER" id="PTHR43405">
    <property type="entry name" value="GLYCOSYL HYDROLASE DIGH"/>
    <property type="match status" value="1"/>
</dbReference>
<dbReference type="Pfam" id="PF02638">
    <property type="entry name" value="GHL10"/>
    <property type="match status" value="1"/>
</dbReference>
<evidence type="ECO:0000313" key="4">
    <source>
        <dbReference type="EMBL" id="MFD1888033.1"/>
    </source>
</evidence>
<dbReference type="Gene3D" id="3.20.20.80">
    <property type="entry name" value="Glycosidases"/>
    <property type="match status" value="1"/>
</dbReference>
<dbReference type="InterPro" id="IPR017853">
    <property type="entry name" value="GH"/>
</dbReference>
<accession>A0ABW4RRG9</accession>
<dbReference type="EMBL" id="JBHUEH010000032">
    <property type="protein sequence ID" value="MFD1888033.1"/>
    <property type="molecule type" value="Genomic_DNA"/>
</dbReference>
<gene>
    <name evidence="4" type="ORF">ACFSC9_21350</name>
</gene>
<reference evidence="5" key="1">
    <citation type="journal article" date="2019" name="Int. J. Syst. Evol. Microbiol.">
        <title>The Global Catalogue of Microorganisms (GCM) 10K type strain sequencing project: providing services to taxonomists for standard genome sequencing and annotation.</title>
        <authorList>
            <consortium name="The Broad Institute Genomics Platform"/>
            <consortium name="The Broad Institute Genome Sequencing Center for Infectious Disease"/>
            <person name="Wu L."/>
            <person name="Ma J."/>
        </authorList>
    </citation>
    <scope>NUCLEOTIDE SEQUENCE [LARGE SCALE GENOMIC DNA]</scope>
    <source>
        <strain evidence="5">CCUG 54950</strain>
    </source>
</reference>
<dbReference type="InterPro" id="IPR052177">
    <property type="entry name" value="Divisome_Glycosyl_Hydrolase"/>
</dbReference>
<evidence type="ECO:0000256" key="1">
    <source>
        <dbReference type="ARBA" id="ARBA00022729"/>
    </source>
</evidence>
<dbReference type="InterPro" id="IPR003790">
    <property type="entry name" value="GHL10"/>
</dbReference>
<keyword evidence="1 2" id="KW-0732">Signal</keyword>